<comment type="catalytic activity">
    <reaction evidence="8">
        <text>L-tyrosyl-[protein] + ATP = O-(5'-adenylyl)-L-tyrosyl-[protein] + diphosphate</text>
        <dbReference type="Rhea" id="RHEA:54288"/>
        <dbReference type="Rhea" id="RHEA-COMP:10136"/>
        <dbReference type="Rhea" id="RHEA-COMP:13846"/>
        <dbReference type="ChEBI" id="CHEBI:30616"/>
        <dbReference type="ChEBI" id="CHEBI:33019"/>
        <dbReference type="ChEBI" id="CHEBI:46858"/>
        <dbReference type="ChEBI" id="CHEBI:83624"/>
        <dbReference type="EC" id="2.7.7.108"/>
    </reaction>
</comment>
<dbReference type="Pfam" id="PF02696">
    <property type="entry name" value="SelO"/>
    <property type="match status" value="1"/>
</dbReference>
<feature type="binding site" evidence="8">
    <location>
        <position position="117"/>
    </location>
    <ligand>
        <name>ATP</name>
        <dbReference type="ChEBI" id="CHEBI:30616"/>
    </ligand>
</feature>
<feature type="binding site" evidence="8">
    <location>
        <position position="180"/>
    </location>
    <ligand>
        <name>ATP</name>
        <dbReference type="ChEBI" id="CHEBI:30616"/>
    </ligand>
</feature>
<feature type="binding site" evidence="8">
    <location>
        <position position="97"/>
    </location>
    <ligand>
        <name>ATP</name>
        <dbReference type="ChEBI" id="CHEBI:30616"/>
    </ligand>
</feature>
<keyword evidence="3 8" id="KW-0548">Nucleotidyltransferase</keyword>
<evidence type="ECO:0000256" key="2">
    <source>
        <dbReference type="ARBA" id="ARBA00022679"/>
    </source>
</evidence>
<keyword evidence="8" id="KW-0464">Manganese</keyword>
<comment type="catalytic activity">
    <reaction evidence="8">
        <text>L-histidyl-[protein] + UTP = N(tele)-(5'-uridylyl)-L-histidyl-[protein] + diphosphate</text>
        <dbReference type="Rhea" id="RHEA:83891"/>
        <dbReference type="Rhea" id="RHEA-COMP:9745"/>
        <dbReference type="Rhea" id="RHEA-COMP:20239"/>
        <dbReference type="ChEBI" id="CHEBI:29979"/>
        <dbReference type="ChEBI" id="CHEBI:33019"/>
        <dbReference type="ChEBI" id="CHEBI:46398"/>
        <dbReference type="ChEBI" id="CHEBI:233474"/>
    </reaction>
</comment>
<gene>
    <name evidence="8" type="primary">ydiU</name>
    <name evidence="8" type="synonym">selO</name>
    <name evidence="9" type="ORF">EIM92_15045</name>
</gene>
<keyword evidence="2 8" id="KW-0808">Transferase</keyword>
<evidence type="ECO:0000256" key="8">
    <source>
        <dbReference type="HAMAP-Rule" id="MF_00692"/>
    </source>
</evidence>
<evidence type="ECO:0000256" key="1">
    <source>
        <dbReference type="ARBA" id="ARBA00009747"/>
    </source>
</evidence>
<accession>A0A3Q8SC95</accession>
<comment type="catalytic activity">
    <reaction evidence="8">
        <text>L-threonyl-[protein] + ATP = 3-O-(5'-adenylyl)-L-threonyl-[protein] + diphosphate</text>
        <dbReference type="Rhea" id="RHEA:54292"/>
        <dbReference type="Rhea" id="RHEA-COMP:11060"/>
        <dbReference type="Rhea" id="RHEA-COMP:13847"/>
        <dbReference type="ChEBI" id="CHEBI:30013"/>
        <dbReference type="ChEBI" id="CHEBI:30616"/>
        <dbReference type="ChEBI" id="CHEBI:33019"/>
        <dbReference type="ChEBI" id="CHEBI:138113"/>
        <dbReference type="EC" id="2.7.7.108"/>
    </reaction>
</comment>
<feature type="binding site" evidence="8">
    <location>
        <position position="261"/>
    </location>
    <ligand>
        <name>Mg(2+)</name>
        <dbReference type="ChEBI" id="CHEBI:18420"/>
    </ligand>
</feature>
<dbReference type="KEGG" id="plen:EIM92_15045"/>
<dbReference type="NCBIfam" id="NF000658">
    <property type="entry name" value="PRK00029.1"/>
    <property type="match status" value="1"/>
</dbReference>
<comment type="catalytic activity">
    <reaction evidence="8">
        <text>L-seryl-[protein] + ATP = 3-O-(5'-adenylyl)-L-seryl-[protein] + diphosphate</text>
        <dbReference type="Rhea" id="RHEA:58120"/>
        <dbReference type="Rhea" id="RHEA-COMP:9863"/>
        <dbReference type="Rhea" id="RHEA-COMP:15073"/>
        <dbReference type="ChEBI" id="CHEBI:29999"/>
        <dbReference type="ChEBI" id="CHEBI:30616"/>
        <dbReference type="ChEBI" id="CHEBI:33019"/>
        <dbReference type="ChEBI" id="CHEBI:142516"/>
        <dbReference type="EC" id="2.7.7.108"/>
    </reaction>
</comment>
<dbReference type="RefSeq" id="WP_125083345.1">
    <property type="nucleotide sequence ID" value="NZ_CP034248.1"/>
</dbReference>
<protein>
    <recommendedName>
        <fullName evidence="8">Protein nucleotidyltransferase YdiU</fullName>
        <ecNumber evidence="8">2.7.7.-</ecNumber>
    </recommendedName>
    <alternativeName>
        <fullName evidence="8">Protein adenylyltransferase YdiU</fullName>
        <ecNumber evidence="8">2.7.7.108</ecNumber>
    </alternativeName>
    <alternativeName>
        <fullName evidence="8">Protein uridylyltransferase YdiU</fullName>
        <ecNumber evidence="8">2.7.7.-</ecNumber>
    </alternativeName>
</protein>
<evidence type="ECO:0000256" key="7">
    <source>
        <dbReference type="ARBA" id="ARBA00022842"/>
    </source>
</evidence>
<dbReference type="Proteomes" id="UP000273145">
    <property type="component" value="Chromosome"/>
</dbReference>
<dbReference type="PANTHER" id="PTHR32057:SF14">
    <property type="entry name" value="PROTEIN ADENYLYLTRANSFERASE SELO, MITOCHONDRIAL"/>
    <property type="match status" value="1"/>
</dbReference>
<evidence type="ECO:0000256" key="6">
    <source>
        <dbReference type="ARBA" id="ARBA00022840"/>
    </source>
</evidence>
<comment type="catalytic activity">
    <reaction evidence="8">
        <text>L-seryl-[protein] + UTP = O-(5'-uridylyl)-L-seryl-[protein] + diphosphate</text>
        <dbReference type="Rhea" id="RHEA:64604"/>
        <dbReference type="Rhea" id="RHEA-COMP:9863"/>
        <dbReference type="Rhea" id="RHEA-COMP:16635"/>
        <dbReference type="ChEBI" id="CHEBI:29999"/>
        <dbReference type="ChEBI" id="CHEBI:33019"/>
        <dbReference type="ChEBI" id="CHEBI:46398"/>
        <dbReference type="ChEBI" id="CHEBI:156051"/>
    </reaction>
</comment>
<evidence type="ECO:0000256" key="3">
    <source>
        <dbReference type="ARBA" id="ARBA00022695"/>
    </source>
</evidence>
<evidence type="ECO:0000313" key="9">
    <source>
        <dbReference type="EMBL" id="AZK47315.1"/>
    </source>
</evidence>
<feature type="binding site" evidence="8">
    <location>
        <position position="129"/>
    </location>
    <ligand>
        <name>ATP</name>
        <dbReference type="ChEBI" id="CHEBI:30616"/>
    </ligand>
</feature>
<sequence length="495" mass="55424">MTDKKATVEAGWNFDNSYAKLSDILYTLQNPTPVREPKLVVFNESLAESLGLNVEALQGSEGAAVFAGNEIPEGAQPLAQAYAGHQFGYFTMLGDGRAVLLGEQLTPQGERVDIQFKGSGRTPYSRGGDGRAVLGPMLREYIISEAMHALGIPTTRSLAVVTTGQPVMRESEQIGAILTRVAASHIRVGTFQYAAGRGEREELRALADYTLQRHYPEALANAENSENRYLILLREVISSQAKLIAKWQLVGFIHGVMNTDNMTLSGETIDYGPCAFMDTYDPATVFSSIDREGRYAYGNQPYIGAWNLARLAESLLPLLHDDEEQALKIAEEAIGGFTEQFQRHWLAGMRAKLGLFNVEPDDEALIKEILKLMHKHRADYTNTFRALTFGKWQDMALSEDAEFEPWLQRWHSRLDREEESKEASHQLMRDSNPAVIPRNHRVEEALEAAEKNGDYSVMERLLSVLANPYAHTAEQEEYCQLPEPSLRPYRTYCGT</sequence>
<reference evidence="9 10" key="1">
    <citation type="submission" date="2018-11" db="EMBL/GenBank/DDBJ databases">
        <title>Genome sequencing of Paenibacillus lentus DSM25539(T).</title>
        <authorList>
            <person name="Kook J.-K."/>
            <person name="Park S.-N."/>
            <person name="Lim Y.K."/>
        </authorList>
    </citation>
    <scope>NUCLEOTIDE SEQUENCE [LARGE SCALE GENOMIC DNA]</scope>
    <source>
        <strain evidence="9 10">DSM 25539</strain>
    </source>
</reference>
<dbReference type="GO" id="GO:0030145">
    <property type="term" value="F:manganese ion binding"/>
    <property type="evidence" value="ECO:0007669"/>
    <property type="project" value="UniProtKB-UniRule"/>
</dbReference>
<dbReference type="GO" id="GO:0005524">
    <property type="term" value="F:ATP binding"/>
    <property type="evidence" value="ECO:0007669"/>
    <property type="project" value="UniProtKB-UniRule"/>
</dbReference>
<dbReference type="HAMAP" id="MF_00692">
    <property type="entry name" value="SelO"/>
    <property type="match status" value="1"/>
</dbReference>
<proteinExistence type="inferred from homology"/>
<comment type="catalytic activity">
    <reaction evidence="8">
        <text>L-tyrosyl-[protein] + UTP = O-(5'-uridylyl)-L-tyrosyl-[protein] + diphosphate</text>
        <dbReference type="Rhea" id="RHEA:83887"/>
        <dbReference type="Rhea" id="RHEA-COMP:10136"/>
        <dbReference type="Rhea" id="RHEA-COMP:20238"/>
        <dbReference type="ChEBI" id="CHEBI:33019"/>
        <dbReference type="ChEBI" id="CHEBI:46398"/>
        <dbReference type="ChEBI" id="CHEBI:46858"/>
        <dbReference type="ChEBI" id="CHEBI:90602"/>
    </reaction>
</comment>
<feature type="binding site" evidence="8">
    <location>
        <position position="96"/>
    </location>
    <ligand>
        <name>ATP</name>
        <dbReference type="ChEBI" id="CHEBI:30616"/>
    </ligand>
</feature>
<comment type="similarity">
    <text evidence="1 8">Belongs to the SELO family.</text>
</comment>
<dbReference type="EC" id="2.7.7.108" evidence="8"/>
<organism evidence="9 10">
    <name type="scientific">Paenibacillus lentus</name>
    <dbReference type="NCBI Taxonomy" id="1338368"/>
    <lineage>
        <taxon>Bacteria</taxon>
        <taxon>Bacillati</taxon>
        <taxon>Bacillota</taxon>
        <taxon>Bacilli</taxon>
        <taxon>Bacillales</taxon>
        <taxon>Paenibacillaceae</taxon>
        <taxon>Paenibacillus</taxon>
    </lineage>
</organism>
<dbReference type="EMBL" id="CP034248">
    <property type="protein sequence ID" value="AZK47315.1"/>
    <property type="molecule type" value="Genomic_DNA"/>
</dbReference>
<feature type="active site" description="Proton acceptor" evidence="8">
    <location>
        <position position="260"/>
    </location>
</feature>
<keyword evidence="5 8" id="KW-0547">Nucleotide-binding</keyword>
<feature type="binding site" evidence="8">
    <location>
        <position position="187"/>
    </location>
    <ligand>
        <name>ATP</name>
        <dbReference type="ChEBI" id="CHEBI:30616"/>
    </ligand>
</feature>
<dbReference type="AlphaFoldDB" id="A0A3Q8SC95"/>
<keyword evidence="10" id="KW-1185">Reference proteome</keyword>
<comment type="function">
    <text evidence="8">Nucleotidyltransferase involved in the post-translational modification of proteins. It can catalyze the addition of adenosine monophosphate (AMP) or uridine monophosphate (UMP) to a protein, resulting in modifications known as AMPylation and UMPylation.</text>
</comment>
<comment type="cofactor">
    <cofactor evidence="8">
        <name>Mg(2+)</name>
        <dbReference type="ChEBI" id="CHEBI:18420"/>
    </cofactor>
    <cofactor evidence="8">
        <name>Mn(2+)</name>
        <dbReference type="ChEBI" id="CHEBI:29035"/>
    </cofactor>
</comment>
<feature type="binding site" evidence="8">
    <location>
        <position position="270"/>
    </location>
    <ligand>
        <name>Mg(2+)</name>
        <dbReference type="ChEBI" id="CHEBI:18420"/>
    </ligand>
</feature>
<keyword evidence="4 8" id="KW-0479">Metal-binding</keyword>
<evidence type="ECO:0000256" key="5">
    <source>
        <dbReference type="ARBA" id="ARBA00022741"/>
    </source>
</evidence>
<dbReference type="OrthoDB" id="9773505at2"/>
<feature type="binding site" evidence="8">
    <location>
        <position position="270"/>
    </location>
    <ligand>
        <name>ATP</name>
        <dbReference type="ChEBI" id="CHEBI:30616"/>
    </ligand>
</feature>
<keyword evidence="6 8" id="KW-0067">ATP-binding</keyword>
<evidence type="ECO:0000313" key="10">
    <source>
        <dbReference type="Proteomes" id="UP000273145"/>
    </source>
</evidence>
<dbReference type="PANTHER" id="PTHR32057">
    <property type="entry name" value="PROTEIN ADENYLYLTRANSFERASE SELO, MITOCHONDRIAL"/>
    <property type="match status" value="1"/>
</dbReference>
<name>A0A3Q8SC95_9BACL</name>
<feature type="binding site" evidence="8">
    <location>
        <position position="130"/>
    </location>
    <ligand>
        <name>ATP</name>
        <dbReference type="ChEBI" id="CHEBI:30616"/>
    </ligand>
</feature>
<dbReference type="GO" id="GO:0070733">
    <property type="term" value="F:AMPylase activity"/>
    <property type="evidence" value="ECO:0007669"/>
    <property type="project" value="UniProtKB-EC"/>
</dbReference>
<dbReference type="InterPro" id="IPR003846">
    <property type="entry name" value="SelO"/>
</dbReference>
<keyword evidence="7 8" id="KW-0460">Magnesium</keyword>
<evidence type="ECO:0000256" key="4">
    <source>
        <dbReference type="ARBA" id="ARBA00022723"/>
    </source>
</evidence>
<feature type="binding site" evidence="8">
    <location>
        <position position="94"/>
    </location>
    <ligand>
        <name>ATP</name>
        <dbReference type="ChEBI" id="CHEBI:30616"/>
    </ligand>
</feature>
<dbReference type="GO" id="GO:0000287">
    <property type="term" value="F:magnesium ion binding"/>
    <property type="evidence" value="ECO:0007669"/>
    <property type="project" value="UniProtKB-UniRule"/>
</dbReference>
<dbReference type="EC" id="2.7.7.-" evidence="8"/>